<proteinExistence type="inferred from homology"/>
<dbReference type="RefSeq" id="WP_160836113.1">
    <property type="nucleotide sequence ID" value="NZ_WMET01000001.1"/>
</dbReference>
<dbReference type="GO" id="GO:0015627">
    <property type="term" value="C:type II protein secretion system complex"/>
    <property type="evidence" value="ECO:0007669"/>
    <property type="project" value="InterPro"/>
</dbReference>
<evidence type="ECO:0000256" key="4">
    <source>
        <dbReference type="ARBA" id="ARBA00022481"/>
    </source>
</evidence>
<dbReference type="GO" id="GO:0009986">
    <property type="term" value="C:cell surface"/>
    <property type="evidence" value="ECO:0007669"/>
    <property type="project" value="UniProtKB-SubCell"/>
</dbReference>
<dbReference type="PROSITE" id="PS00409">
    <property type="entry name" value="PROKAR_NTER_METHYL"/>
    <property type="match status" value="1"/>
</dbReference>
<dbReference type="InterPro" id="IPR000983">
    <property type="entry name" value="Bac_GSPG_pilin"/>
</dbReference>
<evidence type="ECO:0000256" key="5">
    <source>
        <dbReference type="ARBA" id="ARBA00022692"/>
    </source>
</evidence>
<dbReference type="PIRSF" id="PIRSF029928">
    <property type="entry name" value="Late_competence_ComGC"/>
    <property type="match status" value="1"/>
</dbReference>
<dbReference type="AlphaFoldDB" id="A0A845DQI6"/>
<keyword evidence="10" id="KW-0813">Transport</keyword>
<dbReference type="InterPro" id="IPR045584">
    <property type="entry name" value="Pilin-like"/>
</dbReference>
<evidence type="ECO:0000256" key="7">
    <source>
        <dbReference type="ARBA" id="ARBA00023136"/>
    </source>
</evidence>
<reference evidence="12 13" key="1">
    <citation type="submission" date="2019-11" db="EMBL/GenBank/DDBJ databases">
        <title>Genome sequences of 17 halophilic strains isolated from different environments.</title>
        <authorList>
            <person name="Furrow R.E."/>
        </authorList>
    </citation>
    <scope>NUCLEOTIDE SEQUENCE [LARGE SCALE GENOMIC DNA]</scope>
    <source>
        <strain evidence="12 13">22511_23_Filter</strain>
    </source>
</reference>
<evidence type="ECO:0000313" key="13">
    <source>
        <dbReference type="Proteomes" id="UP000460949"/>
    </source>
</evidence>
<protein>
    <recommendedName>
        <fullName evidence="10">ComG operon protein 3</fullName>
    </recommendedName>
</protein>
<dbReference type="GO" id="GO:0030420">
    <property type="term" value="P:establishment of competence for transformation"/>
    <property type="evidence" value="ECO:0007669"/>
    <property type="project" value="UniProtKB-UniRule"/>
</dbReference>
<sequence length="100" mass="10892">MWKNEKGFTLIEMLIVLLVISVLLIITIPNLSQNTENIRNKGCDALKVTVEAQLEAYQVENNAVPTIDELVSGDYIKTKECPDGTSLTIVDGKVGEAAGE</sequence>
<keyword evidence="8 10" id="KW-0178">Competence</keyword>
<evidence type="ECO:0000256" key="8">
    <source>
        <dbReference type="ARBA" id="ARBA00023287"/>
    </source>
</evidence>
<dbReference type="InterPro" id="IPR012902">
    <property type="entry name" value="N_methyl_site"/>
</dbReference>
<comment type="similarity">
    <text evidence="9 10">Belongs to the ComGC family.</text>
</comment>
<comment type="subunit">
    <text evidence="10">Homodimer.</text>
</comment>
<gene>
    <name evidence="12" type="ORF">GLW04_07645</name>
</gene>
<dbReference type="NCBIfam" id="NF040999">
    <property type="entry name" value="pilin_ComGC"/>
    <property type="match status" value="1"/>
</dbReference>
<dbReference type="NCBIfam" id="TIGR02532">
    <property type="entry name" value="IV_pilin_GFxxxE"/>
    <property type="match status" value="1"/>
</dbReference>
<evidence type="ECO:0000256" key="9">
    <source>
        <dbReference type="ARBA" id="ARBA00043982"/>
    </source>
</evidence>
<evidence type="ECO:0000256" key="1">
    <source>
        <dbReference type="ARBA" id="ARBA00004162"/>
    </source>
</evidence>
<dbReference type="InterPro" id="IPR016940">
    <property type="entry name" value="ComGC"/>
</dbReference>
<name>A0A845DQI6_9BACI</name>
<evidence type="ECO:0000256" key="3">
    <source>
        <dbReference type="ARBA" id="ARBA00022475"/>
    </source>
</evidence>
<dbReference type="Proteomes" id="UP000460949">
    <property type="component" value="Unassembled WGS sequence"/>
</dbReference>
<dbReference type="GO" id="GO:0005886">
    <property type="term" value="C:plasma membrane"/>
    <property type="evidence" value="ECO:0007669"/>
    <property type="project" value="UniProtKB-SubCell"/>
</dbReference>
<evidence type="ECO:0000256" key="6">
    <source>
        <dbReference type="ARBA" id="ARBA00022989"/>
    </source>
</evidence>
<organism evidence="12 13">
    <name type="scientific">Halobacillus litoralis</name>
    <dbReference type="NCBI Taxonomy" id="45668"/>
    <lineage>
        <taxon>Bacteria</taxon>
        <taxon>Bacillati</taxon>
        <taxon>Bacillota</taxon>
        <taxon>Bacilli</taxon>
        <taxon>Bacillales</taxon>
        <taxon>Bacillaceae</taxon>
        <taxon>Halobacillus</taxon>
    </lineage>
</organism>
<feature type="transmembrane region" description="Helical" evidence="10">
    <location>
        <begin position="7"/>
        <end position="28"/>
    </location>
</feature>
<comment type="caution">
    <text evidence="12">The sequence shown here is derived from an EMBL/GenBank/DDBJ whole genome shotgun (WGS) entry which is preliminary data.</text>
</comment>
<accession>A0A845DQI6</accession>
<keyword evidence="5 10" id="KW-0812">Transmembrane</keyword>
<comment type="function">
    <text evidence="10">Required for transformation and DNA binding.</text>
</comment>
<dbReference type="Gene3D" id="3.30.700.10">
    <property type="entry name" value="Glycoprotein, Type 4 Pilin"/>
    <property type="match status" value="1"/>
</dbReference>
<dbReference type="Pfam" id="PF07963">
    <property type="entry name" value="N_methyl"/>
    <property type="match status" value="1"/>
</dbReference>
<dbReference type="PRINTS" id="PR00813">
    <property type="entry name" value="BCTERIALGSPG"/>
</dbReference>
<feature type="propeptide" id="PRO_5035513937" evidence="11">
    <location>
        <begin position="1"/>
        <end position="7"/>
    </location>
</feature>
<evidence type="ECO:0000256" key="10">
    <source>
        <dbReference type="PIRNR" id="PIRNR029928"/>
    </source>
</evidence>
<feature type="chain" id="PRO_5035513938" description="ComG operon protein 3" evidence="11">
    <location>
        <begin position="8"/>
        <end position="100"/>
    </location>
</feature>
<evidence type="ECO:0000256" key="11">
    <source>
        <dbReference type="PIRSR" id="PIRSR029928-50"/>
    </source>
</evidence>
<dbReference type="EMBL" id="WMET01000001">
    <property type="protein sequence ID" value="MYL19760.1"/>
    <property type="molecule type" value="Genomic_DNA"/>
</dbReference>
<comment type="subcellular location">
    <subcellularLocation>
        <location evidence="1">Cell membrane</location>
        <topology evidence="1">Single-pass membrane protein</topology>
    </subcellularLocation>
    <subcellularLocation>
        <location evidence="2">Cell surface</location>
    </subcellularLocation>
</comment>
<evidence type="ECO:0000256" key="2">
    <source>
        <dbReference type="ARBA" id="ARBA00004241"/>
    </source>
</evidence>
<keyword evidence="7 10" id="KW-0472">Membrane</keyword>
<keyword evidence="3 10" id="KW-1003">Cell membrane</keyword>
<keyword evidence="6 10" id="KW-1133">Transmembrane helix</keyword>
<evidence type="ECO:0000313" key="12">
    <source>
        <dbReference type="EMBL" id="MYL19760.1"/>
    </source>
</evidence>
<keyword evidence="4 11" id="KW-0488">Methylation</keyword>
<feature type="modified residue" description="N-methylphenylalanine" evidence="11">
    <location>
        <position position="8"/>
    </location>
</feature>
<dbReference type="SUPFAM" id="SSF54523">
    <property type="entry name" value="Pili subunits"/>
    <property type="match status" value="1"/>
</dbReference>
<dbReference type="GO" id="GO:0015628">
    <property type="term" value="P:protein secretion by the type II secretion system"/>
    <property type="evidence" value="ECO:0007669"/>
    <property type="project" value="InterPro"/>
</dbReference>